<organism evidence="2 3">
    <name type="scientific">Tieghemiomyces parasiticus</name>
    <dbReference type="NCBI Taxonomy" id="78921"/>
    <lineage>
        <taxon>Eukaryota</taxon>
        <taxon>Fungi</taxon>
        <taxon>Fungi incertae sedis</taxon>
        <taxon>Zoopagomycota</taxon>
        <taxon>Kickxellomycotina</taxon>
        <taxon>Dimargaritomycetes</taxon>
        <taxon>Dimargaritales</taxon>
        <taxon>Dimargaritaceae</taxon>
        <taxon>Tieghemiomyces</taxon>
    </lineage>
</organism>
<keyword evidence="2" id="KW-0648">Protein biosynthesis</keyword>
<keyword evidence="3" id="KW-1185">Reference proteome</keyword>
<dbReference type="FunFam" id="3.40.30.10:FF:000142">
    <property type="entry name" value="Elongation factor 1 gamma"/>
    <property type="match status" value="1"/>
</dbReference>
<dbReference type="GO" id="GO:0003746">
    <property type="term" value="F:translation elongation factor activity"/>
    <property type="evidence" value="ECO:0007669"/>
    <property type="project" value="UniProtKB-KW"/>
</dbReference>
<dbReference type="Proteomes" id="UP001150569">
    <property type="component" value="Unassembled WGS sequence"/>
</dbReference>
<feature type="domain" description="GST N-terminal" evidence="1">
    <location>
        <begin position="3"/>
        <end position="74"/>
    </location>
</feature>
<evidence type="ECO:0000313" key="2">
    <source>
        <dbReference type="EMBL" id="KAJ1922634.1"/>
    </source>
</evidence>
<dbReference type="InterPro" id="IPR004045">
    <property type="entry name" value="Glutathione_S-Trfase_N"/>
</dbReference>
<proteinExistence type="predicted"/>
<protein>
    <submittedName>
        <fullName evidence="2">Elongation factor 1-gamma</fullName>
    </submittedName>
</protein>
<dbReference type="InterPro" id="IPR050802">
    <property type="entry name" value="EF-GSTs"/>
</dbReference>
<feature type="non-terminal residue" evidence="2">
    <location>
        <position position="74"/>
    </location>
</feature>
<dbReference type="PROSITE" id="PS50404">
    <property type="entry name" value="GST_NTER"/>
    <property type="match status" value="1"/>
</dbReference>
<dbReference type="Gene3D" id="3.40.30.10">
    <property type="entry name" value="Glutaredoxin"/>
    <property type="match status" value="1"/>
</dbReference>
<dbReference type="CDD" id="cd03044">
    <property type="entry name" value="GST_N_EF1Bgamma"/>
    <property type="match status" value="1"/>
</dbReference>
<gene>
    <name evidence="2" type="primary">eef1g</name>
    <name evidence="2" type="ORF">IWQ60_006401</name>
</gene>
<dbReference type="GO" id="GO:0005737">
    <property type="term" value="C:cytoplasm"/>
    <property type="evidence" value="ECO:0007669"/>
    <property type="project" value="TreeGrafter"/>
</dbReference>
<dbReference type="AlphaFoldDB" id="A0A9W8A4F4"/>
<dbReference type="EMBL" id="JANBPT010000383">
    <property type="protein sequence ID" value="KAJ1922634.1"/>
    <property type="molecule type" value="Genomic_DNA"/>
</dbReference>
<comment type="caution">
    <text evidence="2">The sequence shown here is derived from an EMBL/GenBank/DDBJ whole genome shotgun (WGS) entry which is preliminary data.</text>
</comment>
<dbReference type="GO" id="GO:0005634">
    <property type="term" value="C:nucleus"/>
    <property type="evidence" value="ECO:0007669"/>
    <property type="project" value="TreeGrafter"/>
</dbReference>
<dbReference type="InterPro" id="IPR036249">
    <property type="entry name" value="Thioredoxin-like_sf"/>
</dbReference>
<dbReference type="PANTHER" id="PTHR43986">
    <property type="entry name" value="ELONGATION FACTOR 1-GAMMA"/>
    <property type="match status" value="1"/>
</dbReference>
<keyword evidence="2" id="KW-0251">Elongation factor</keyword>
<accession>A0A9W8A4F4</accession>
<dbReference type="Pfam" id="PF02798">
    <property type="entry name" value="GST_N"/>
    <property type="match status" value="1"/>
</dbReference>
<sequence length="74" mass="8187">MPSIGTLYSPAVNFRAYKARIVAEVLGLELNCPEFTNEDRTKPEFLAKFPVGKTPGFETPEGQTLTDSNAIAYY</sequence>
<name>A0A9W8A4F4_9FUNG</name>
<dbReference type="OrthoDB" id="249703at2759"/>
<reference evidence="2" key="1">
    <citation type="submission" date="2022-07" db="EMBL/GenBank/DDBJ databases">
        <title>Phylogenomic reconstructions and comparative analyses of Kickxellomycotina fungi.</title>
        <authorList>
            <person name="Reynolds N.K."/>
            <person name="Stajich J.E."/>
            <person name="Barry K."/>
            <person name="Grigoriev I.V."/>
            <person name="Crous P."/>
            <person name="Smith M.E."/>
        </authorList>
    </citation>
    <scope>NUCLEOTIDE SEQUENCE</scope>
    <source>
        <strain evidence="2">RSA 861</strain>
    </source>
</reference>
<evidence type="ECO:0000259" key="1">
    <source>
        <dbReference type="PROSITE" id="PS50404"/>
    </source>
</evidence>
<evidence type="ECO:0000313" key="3">
    <source>
        <dbReference type="Proteomes" id="UP001150569"/>
    </source>
</evidence>
<dbReference type="SUPFAM" id="SSF52833">
    <property type="entry name" value="Thioredoxin-like"/>
    <property type="match status" value="1"/>
</dbReference>
<dbReference type="PANTHER" id="PTHR43986:SF1">
    <property type="entry name" value="ELONGATION FACTOR 1-GAMMA"/>
    <property type="match status" value="1"/>
</dbReference>